<keyword evidence="3" id="KW-1185">Reference proteome</keyword>
<reference evidence="3" key="1">
    <citation type="journal article" date="2019" name="Int. J. Syst. Evol. Microbiol.">
        <title>The Global Catalogue of Microorganisms (GCM) 10K type strain sequencing project: providing services to taxonomists for standard genome sequencing and annotation.</title>
        <authorList>
            <consortium name="The Broad Institute Genomics Platform"/>
            <consortium name="The Broad Institute Genome Sequencing Center for Infectious Disease"/>
            <person name="Wu L."/>
            <person name="Ma J."/>
        </authorList>
    </citation>
    <scope>NUCLEOTIDE SEQUENCE [LARGE SCALE GENOMIC DNA]</scope>
    <source>
        <strain evidence="3">CCUG 54527</strain>
    </source>
</reference>
<evidence type="ECO:0000313" key="2">
    <source>
        <dbReference type="EMBL" id="MFC6039750.1"/>
    </source>
</evidence>
<dbReference type="EMBL" id="JBHSRI010000018">
    <property type="protein sequence ID" value="MFC6039750.1"/>
    <property type="molecule type" value="Genomic_DNA"/>
</dbReference>
<sequence length="186" mass="20760">MKSAQKWIFACIFTVGIIAIIQIQEQKGETSQLRTLFTQGKDIQMVREFVLAKLPRDYQPELIPVAATPKDPMIPTMATYESMQPYEQGVLVSYNTPIQVTAREDGIILFTGHTRHTGKTMTVLYDGGDIVTYGFVENFSNLPYTAVAANDLIAEVKPGSMFVKIERGGITLEPSAVTEWMTDVLY</sequence>
<dbReference type="RefSeq" id="WP_377733908.1">
    <property type="nucleotide sequence ID" value="NZ_JBHSRI010000018.1"/>
</dbReference>
<evidence type="ECO:0008006" key="4">
    <source>
        <dbReference type="Google" id="ProtNLM"/>
    </source>
</evidence>
<comment type="caution">
    <text evidence="2">The sequence shown here is derived from an EMBL/GenBank/DDBJ whole genome shotgun (WGS) entry which is preliminary data.</text>
</comment>
<feature type="transmembrane region" description="Helical" evidence="1">
    <location>
        <begin position="7"/>
        <end position="24"/>
    </location>
</feature>
<organism evidence="2 3">
    <name type="scientific">Paenisporosarcina macmurdoensis</name>
    <dbReference type="NCBI Taxonomy" id="212659"/>
    <lineage>
        <taxon>Bacteria</taxon>
        <taxon>Bacillati</taxon>
        <taxon>Bacillota</taxon>
        <taxon>Bacilli</taxon>
        <taxon>Bacillales</taxon>
        <taxon>Caryophanaceae</taxon>
        <taxon>Paenisporosarcina</taxon>
    </lineage>
</organism>
<keyword evidence="1" id="KW-0812">Transmembrane</keyword>
<accession>A0ABW1L880</accession>
<evidence type="ECO:0000256" key="1">
    <source>
        <dbReference type="SAM" id="Phobius"/>
    </source>
</evidence>
<keyword evidence="1" id="KW-1133">Transmembrane helix</keyword>
<evidence type="ECO:0000313" key="3">
    <source>
        <dbReference type="Proteomes" id="UP001596170"/>
    </source>
</evidence>
<keyword evidence="1" id="KW-0472">Membrane</keyword>
<proteinExistence type="predicted"/>
<dbReference type="Proteomes" id="UP001596170">
    <property type="component" value="Unassembled WGS sequence"/>
</dbReference>
<gene>
    <name evidence="2" type="ORF">ACFPYN_09995</name>
</gene>
<name>A0ABW1L880_9BACL</name>
<protein>
    <recommendedName>
        <fullName evidence="4">Peptidase M23 domain-containing protein</fullName>
    </recommendedName>
</protein>